<accession>A0ABX1MNH6</accession>
<keyword evidence="3 8" id="KW-1133">Transmembrane helix</keyword>
<dbReference type="PANTHER" id="PTHR32089:SF119">
    <property type="entry name" value="METHYL-ACCEPTING CHEMOTAXIS PROTEIN CTPL"/>
    <property type="match status" value="1"/>
</dbReference>
<dbReference type="CDD" id="cd11386">
    <property type="entry name" value="MCP_signal"/>
    <property type="match status" value="1"/>
</dbReference>
<reference evidence="11 12" key="1">
    <citation type="submission" date="2019-12" db="EMBL/GenBank/DDBJ databases">
        <title>Comparative genomics gives insights into the taxonomy of the Azoarcus-Aromatoleum group and reveals separate origins of nif in the plant-associated Azoarcus and non-plant-associated Aromatoleum sub-groups.</title>
        <authorList>
            <person name="Lafos M."/>
            <person name="Maluk M."/>
            <person name="Batista M."/>
            <person name="Junghare M."/>
            <person name="Carmona M."/>
            <person name="Faoro H."/>
            <person name="Cruz L.M."/>
            <person name="Battistoni F."/>
            <person name="De Souza E."/>
            <person name="Pedrosa F."/>
            <person name="Chen W.-M."/>
            <person name="Poole P.S."/>
            <person name="Dixon R.A."/>
            <person name="James E.K."/>
        </authorList>
    </citation>
    <scope>NUCLEOTIDE SEQUENCE [LARGE SCALE GENOMIC DNA]</scope>
    <source>
        <strain evidence="11 12">ToN1</strain>
    </source>
</reference>
<dbReference type="SMART" id="SM00283">
    <property type="entry name" value="MA"/>
    <property type="match status" value="1"/>
</dbReference>
<gene>
    <name evidence="11" type="ORF">GPA26_09845</name>
</gene>
<feature type="domain" description="Methyl-accepting transducer" evidence="9">
    <location>
        <begin position="270"/>
        <end position="506"/>
    </location>
</feature>
<evidence type="ECO:0000256" key="4">
    <source>
        <dbReference type="ARBA" id="ARBA00023136"/>
    </source>
</evidence>
<keyword evidence="2 8" id="KW-0812">Transmembrane</keyword>
<dbReference type="PANTHER" id="PTHR32089">
    <property type="entry name" value="METHYL-ACCEPTING CHEMOTAXIS PROTEIN MCPB"/>
    <property type="match status" value="1"/>
</dbReference>
<dbReference type="Pfam" id="PF00015">
    <property type="entry name" value="MCPsignal"/>
    <property type="match status" value="1"/>
</dbReference>
<protein>
    <submittedName>
        <fullName evidence="11">HAMP domain-containing protein</fullName>
    </submittedName>
</protein>
<dbReference type="InterPro" id="IPR004089">
    <property type="entry name" value="MCPsignal_dom"/>
</dbReference>
<organism evidence="11 12">
    <name type="scientific">Aromatoleum petrolei</name>
    <dbReference type="NCBI Taxonomy" id="76116"/>
    <lineage>
        <taxon>Bacteria</taxon>
        <taxon>Pseudomonadati</taxon>
        <taxon>Pseudomonadota</taxon>
        <taxon>Betaproteobacteria</taxon>
        <taxon>Rhodocyclales</taxon>
        <taxon>Rhodocyclaceae</taxon>
        <taxon>Aromatoleum</taxon>
    </lineage>
</organism>
<keyword evidence="12" id="KW-1185">Reference proteome</keyword>
<feature type="domain" description="HAMP" evidence="10">
    <location>
        <begin position="212"/>
        <end position="265"/>
    </location>
</feature>
<dbReference type="SUPFAM" id="SSF58104">
    <property type="entry name" value="Methyl-accepting chemotaxis protein (MCP) signaling domain"/>
    <property type="match status" value="1"/>
</dbReference>
<dbReference type="PRINTS" id="PR00260">
    <property type="entry name" value="CHEMTRNSDUCR"/>
</dbReference>
<dbReference type="EMBL" id="WTVR01000016">
    <property type="protein sequence ID" value="NMF88776.1"/>
    <property type="molecule type" value="Genomic_DNA"/>
</dbReference>
<dbReference type="InterPro" id="IPR003660">
    <property type="entry name" value="HAMP_dom"/>
</dbReference>
<comment type="similarity">
    <text evidence="6">Belongs to the methyl-accepting chemotaxis (MCP) protein family.</text>
</comment>
<keyword evidence="5 7" id="KW-0807">Transducer</keyword>
<evidence type="ECO:0000256" key="7">
    <source>
        <dbReference type="PROSITE-ProRule" id="PRU00284"/>
    </source>
</evidence>
<sequence>MQSKTLSIRAALIALSLVVLTTLSIVGGIGLRSVASLEASVARGQEAANAVGRQMEADLLRGTVRSDVLTTLLATERRDYVAIEESGRQLHADVALLEEAFGKLAEQELSPEIRSGIEAMRPALERYANNAKRIVGKLVGGYSDTGALLVEFTKDYAALQDEMARFSAHIAEEAATRREAARDTLRFSQWAMAAAVIAATFVIGMLCWLTYRHIVPPLSALAHTAHGIRTSGDLTLRAPAGGDNEIGRTVAAFNHLLENLQAIVRDVRSSGASIHEHSERLVDVAGTTVATSATQNEAASAMAATVQQLAVSIRQVSDHAREVAGAAAESDRLSREGVAVATDASEAIQRIASDVRSASETVAALGKDAQLISGIVHAINDIADQTNLLALNAAIEAARAGEQGRGFAVVADEVRKLAERTTQSTREIAGIVAQIQNGTRSAVACMEDGVEHVGDGVGLARAAGDAIRKVADVAGTAARAVAEITHALDEQDAAGEDIARNVEQVADVAARNHEAAERSASHAHELAGLSRALEDAVGRFTV</sequence>
<evidence type="ECO:0000256" key="1">
    <source>
        <dbReference type="ARBA" id="ARBA00004141"/>
    </source>
</evidence>
<proteinExistence type="inferred from homology"/>
<feature type="transmembrane region" description="Helical" evidence="8">
    <location>
        <begin position="190"/>
        <end position="211"/>
    </location>
</feature>
<evidence type="ECO:0000256" key="5">
    <source>
        <dbReference type="ARBA" id="ARBA00023224"/>
    </source>
</evidence>
<evidence type="ECO:0000256" key="8">
    <source>
        <dbReference type="SAM" id="Phobius"/>
    </source>
</evidence>
<name>A0ABX1MNH6_9RHOO</name>
<dbReference type="PROSITE" id="PS50111">
    <property type="entry name" value="CHEMOTAXIS_TRANSDUC_2"/>
    <property type="match status" value="1"/>
</dbReference>
<evidence type="ECO:0000259" key="10">
    <source>
        <dbReference type="PROSITE" id="PS50885"/>
    </source>
</evidence>
<dbReference type="PROSITE" id="PS50885">
    <property type="entry name" value="HAMP"/>
    <property type="match status" value="1"/>
</dbReference>
<dbReference type="SMART" id="SM00304">
    <property type="entry name" value="HAMP"/>
    <property type="match status" value="1"/>
</dbReference>
<evidence type="ECO:0000256" key="2">
    <source>
        <dbReference type="ARBA" id="ARBA00022692"/>
    </source>
</evidence>
<dbReference type="CDD" id="cd06225">
    <property type="entry name" value="HAMP"/>
    <property type="match status" value="1"/>
</dbReference>
<comment type="caution">
    <text evidence="11">The sequence shown here is derived from an EMBL/GenBank/DDBJ whole genome shotgun (WGS) entry which is preliminary data.</text>
</comment>
<keyword evidence="4 8" id="KW-0472">Membrane</keyword>
<evidence type="ECO:0000313" key="11">
    <source>
        <dbReference type="EMBL" id="NMF88776.1"/>
    </source>
</evidence>
<evidence type="ECO:0000256" key="3">
    <source>
        <dbReference type="ARBA" id="ARBA00022989"/>
    </source>
</evidence>
<dbReference type="Gene3D" id="1.10.287.950">
    <property type="entry name" value="Methyl-accepting chemotaxis protein"/>
    <property type="match status" value="1"/>
</dbReference>
<evidence type="ECO:0000313" key="12">
    <source>
        <dbReference type="Proteomes" id="UP000652074"/>
    </source>
</evidence>
<evidence type="ECO:0000256" key="6">
    <source>
        <dbReference type="ARBA" id="ARBA00029447"/>
    </source>
</evidence>
<dbReference type="Pfam" id="PF00672">
    <property type="entry name" value="HAMP"/>
    <property type="match status" value="1"/>
</dbReference>
<dbReference type="Proteomes" id="UP000652074">
    <property type="component" value="Unassembled WGS sequence"/>
</dbReference>
<dbReference type="RefSeq" id="WP_169206184.1">
    <property type="nucleotide sequence ID" value="NZ_CP059560.1"/>
</dbReference>
<evidence type="ECO:0000259" key="9">
    <source>
        <dbReference type="PROSITE" id="PS50111"/>
    </source>
</evidence>
<comment type="subcellular location">
    <subcellularLocation>
        <location evidence="1">Membrane</location>
        <topology evidence="1">Multi-pass membrane protein</topology>
    </subcellularLocation>
</comment>
<dbReference type="InterPro" id="IPR004090">
    <property type="entry name" value="Chemotax_Me-accpt_rcpt"/>
</dbReference>